<feature type="signal peptide" evidence="1">
    <location>
        <begin position="1"/>
        <end position="23"/>
    </location>
</feature>
<keyword evidence="1" id="KW-0732">Signal</keyword>
<evidence type="ECO:0000256" key="1">
    <source>
        <dbReference type="SAM" id="SignalP"/>
    </source>
</evidence>
<dbReference type="STRING" id="661399.AQJ67_13335"/>
<gene>
    <name evidence="2" type="ORF">AQJ67_13335</name>
</gene>
<comment type="caution">
    <text evidence="2">The sequence shown here is derived from an EMBL/GenBank/DDBJ whole genome shotgun (WGS) entry which is preliminary data.</text>
</comment>
<feature type="chain" id="PRO_5038336321" evidence="1">
    <location>
        <begin position="24"/>
        <end position="124"/>
    </location>
</feature>
<sequence>MRAVPSLLAPLALTLAAVGSLGAAEAAAPVAAVSQNFNCVVPKFGWNNNCFTITVPAHKTLRVELRTAQNETVIFKAKGEECSLSLREPCDLWRNTTSEPVVVAVGASSWSTNTFRAEGTARTV</sequence>
<proteinExistence type="predicted"/>
<dbReference type="Proteomes" id="UP000053429">
    <property type="component" value="Unassembled WGS sequence"/>
</dbReference>
<keyword evidence="3" id="KW-1185">Reference proteome</keyword>
<dbReference type="EMBL" id="LMWY01000015">
    <property type="protein sequence ID" value="KUO03749.1"/>
    <property type="molecule type" value="Genomic_DNA"/>
</dbReference>
<accession>A0A101U417</accession>
<organism evidence="2 3">
    <name type="scientific">Streptomyces caeruleatus</name>
    <dbReference type="NCBI Taxonomy" id="661399"/>
    <lineage>
        <taxon>Bacteria</taxon>
        <taxon>Bacillati</taxon>
        <taxon>Actinomycetota</taxon>
        <taxon>Actinomycetes</taxon>
        <taxon>Kitasatosporales</taxon>
        <taxon>Streptomycetaceae</taxon>
        <taxon>Streptomyces</taxon>
    </lineage>
</organism>
<evidence type="ECO:0000313" key="2">
    <source>
        <dbReference type="EMBL" id="KUO03749.1"/>
    </source>
</evidence>
<name>A0A101U417_9ACTN</name>
<evidence type="ECO:0000313" key="3">
    <source>
        <dbReference type="Proteomes" id="UP000053429"/>
    </source>
</evidence>
<dbReference type="RefSeq" id="WP_062718867.1">
    <property type="nucleotide sequence ID" value="NZ_KQ948927.1"/>
</dbReference>
<protein>
    <submittedName>
        <fullName evidence="2">Uncharacterized protein</fullName>
    </submittedName>
</protein>
<dbReference type="AlphaFoldDB" id="A0A101U417"/>
<reference evidence="2 3" key="1">
    <citation type="submission" date="2015-10" db="EMBL/GenBank/DDBJ databases">
        <title>Draft genome sequence of Streptomyces caeruleatus NRRL B-24802, type strain for the species Streptomyces caeruleatus.</title>
        <authorList>
            <person name="Ruckert C."/>
            <person name="Winkler A."/>
            <person name="Kalinowski J."/>
            <person name="Kampfer P."/>
            <person name="Glaeser S."/>
        </authorList>
    </citation>
    <scope>NUCLEOTIDE SEQUENCE [LARGE SCALE GENOMIC DNA]</scope>
    <source>
        <strain evidence="2 3">NRRL B-24802</strain>
    </source>
</reference>